<dbReference type="EMBL" id="LACB01000061">
    <property type="protein sequence ID" value="KAJ9490277.1"/>
    <property type="molecule type" value="Genomic_DNA"/>
</dbReference>
<keyword evidence="2" id="KW-1185">Reference proteome</keyword>
<dbReference type="AlphaFoldDB" id="A0AAI9TN12"/>
<evidence type="ECO:0000313" key="1">
    <source>
        <dbReference type="EMBL" id="KAJ9490277.1"/>
    </source>
</evidence>
<proteinExistence type="predicted"/>
<dbReference type="Proteomes" id="UP001227192">
    <property type="component" value="Unassembled WGS sequence"/>
</dbReference>
<gene>
    <name evidence="1" type="ORF">VN97_g2993</name>
</gene>
<reference evidence="1" key="2">
    <citation type="journal article" date="2016" name="Fungal Biol.">
        <title>Ochratoxin A production by Penicillium thymicola.</title>
        <authorList>
            <person name="Nguyen H.D.T."/>
            <person name="McMullin D.R."/>
            <person name="Ponomareva E."/>
            <person name="Riley R."/>
            <person name="Pomraning K.R."/>
            <person name="Baker S.E."/>
            <person name="Seifert K.A."/>
        </authorList>
    </citation>
    <scope>NUCLEOTIDE SEQUENCE</scope>
    <source>
        <strain evidence="1">DAOM 180753</strain>
    </source>
</reference>
<name>A0AAI9TN12_PENTH</name>
<reference evidence="1" key="1">
    <citation type="submission" date="2015-06" db="EMBL/GenBank/DDBJ databases">
        <authorList>
            <person name="Nguyen H."/>
        </authorList>
    </citation>
    <scope>NUCLEOTIDE SEQUENCE</scope>
    <source>
        <strain evidence="1">DAOM 180753</strain>
    </source>
</reference>
<accession>A0AAI9TN12</accession>
<comment type="caution">
    <text evidence="1">The sequence shown here is derived from an EMBL/GenBank/DDBJ whole genome shotgun (WGS) entry which is preliminary data.</text>
</comment>
<organism evidence="1 2">
    <name type="scientific">Penicillium thymicola</name>
    <dbReference type="NCBI Taxonomy" id="293382"/>
    <lineage>
        <taxon>Eukaryota</taxon>
        <taxon>Fungi</taxon>
        <taxon>Dikarya</taxon>
        <taxon>Ascomycota</taxon>
        <taxon>Pezizomycotina</taxon>
        <taxon>Eurotiomycetes</taxon>
        <taxon>Eurotiomycetidae</taxon>
        <taxon>Eurotiales</taxon>
        <taxon>Aspergillaceae</taxon>
        <taxon>Penicillium</taxon>
    </lineage>
</organism>
<evidence type="ECO:0000313" key="2">
    <source>
        <dbReference type="Proteomes" id="UP001227192"/>
    </source>
</evidence>
<protein>
    <submittedName>
        <fullName evidence="1">Uncharacterized protein</fullName>
    </submittedName>
</protein>
<sequence>MIMLVERISRKWVLLMNTPLYRLYQTAFHFLNFNSIQIQFRFSSDSIQVQFSCGGLRPQMDVSGINPPNCIVYLVSSFSSIAISSLPPHFLALQLGSSLNKFRFNLL</sequence>